<dbReference type="Proteomes" id="UP000078407">
    <property type="component" value="Unassembled WGS sequence"/>
</dbReference>
<dbReference type="EMBL" id="LXEQ01000045">
    <property type="protein sequence ID" value="OAT26712.1"/>
    <property type="molecule type" value="Genomic_DNA"/>
</dbReference>
<name>A0ABX2W6X5_9ENTR</name>
<protein>
    <submittedName>
        <fullName evidence="1">Uncharacterized protein</fullName>
    </submittedName>
</protein>
<sequence>MKEGFYWVRYNGSVQIARFVEESVENVETGEVVSGYWQYAGDDMDTIYSPETEVLSAKLVPPEG</sequence>
<proteinExistence type="predicted"/>
<reference evidence="1 2" key="1">
    <citation type="submission" date="2016-04" db="EMBL/GenBank/DDBJ databases">
        <title>ATOL: Assembling a taxonomically balanced genome-scale reconstruction of the evolutionary history of the Enterobacteriaceae.</title>
        <authorList>
            <person name="Plunkett G.III."/>
            <person name="Neeno-Eckwall E.C."/>
            <person name="Glasner J.D."/>
            <person name="Perna N.T."/>
        </authorList>
    </citation>
    <scope>NUCLEOTIDE SEQUENCE [LARGE SCALE GENOMIC DNA]</scope>
    <source>
        <strain evidence="1 2">ATCC 51602</strain>
    </source>
</reference>
<gene>
    <name evidence="1" type="ORF">M976_02873</name>
</gene>
<evidence type="ECO:0000313" key="1">
    <source>
        <dbReference type="EMBL" id="OAT26712.1"/>
    </source>
</evidence>
<evidence type="ECO:0000313" key="2">
    <source>
        <dbReference type="Proteomes" id="UP000078407"/>
    </source>
</evidence>
<organism evidence="1 2">
    <name type="scientific">Buttiauxella ferragutiae ATCC 51602</name>
    <dbReference type="NCBI Taxonomy" id="1354252"/>
    <lineage>
        <taxon>Bacteria</taxon>
        <taxon>Pseudomonadati</taxon>
        <taxon>Pseudomonadota</taxon>
        <taxon>Gammaproteobacteria</taxon>
        <taxon>Enterobacterales</taxon>
        <taxon>Enterobacteriaceae</taxon>
        <taxon>Buttiauxella</taxon>
    </lineage>
</organism>
<keyword evidence="2" id="KW-1185">Reference proteome</keyword>
<dbReference type="RefSeq" id="WP_064545962.1">
    <property type="nucleotide sequence ID" value="NZ_LXEQ01000045.1"/>
</dbReference>
<comment type="caution">
    <text evidence="1">The sequence shown here is derived from an EMBL/GenBank/DDBJ whole genome shotgun (WGS) entry which is preliminary data.</text>
</comment>
<accession>A0ABX2W6X5</accession>